<evidence type="ECO:0000313" key="3">
    <source>
        <dbReference type="EnsemblMetazoa" id="G5230.1:cds"/>
    </source>
</evidence>
<dbReference type="AlphaFoldDB" id="A0A8W8NCN4"/>
<reference evidence="3" key="1">
    <citation type="submission" date="2022-08" db="UniProtKB">
        <authorList>
            <consortium name="EnsemblMetazoa"/>
        </authorList>
    </citation>
    <scope>IDENTIFICATION</scope>
    <source>
        <strain evidence="3">05x7-T-G4-1.051#20</strain>
    </source>
</reference>
<organism evidence="3 4">
    <name type="scientific">Magallana gigas</name>
    <name type="common">Pacific oyster</name>
    <name type="synonym">Crassostrea gigas</name>
    <dbReference type="NCBI Taxonomy" id="29159"/>
    <lineage>
        <taxon>Eukaryota</taxon>
        <taxon>Metazoa</taxon>
        <taxon>Spiralia</taxon>
        <taxon>Lophotrochozoa</taxon>
        <taxon>Mollusca</taxon>
        <taxon>Bivalvia</taxon>
        <taxon>Autobranchia</taxon>
        <taxon>Pteriomorphia</taxon>
        <taxon>Ostreida</taxon>
        <taxon>Ostreoidea</taxon>
        <taxon>Ostreidae</taxon>
        <taxon>Magallana</taxon>
    </lineage>
</organism>
<feature type="compositionally biased region" description="Polar residues" evidence="1">
    <location>
        <begin position="474"/>
        <end position="485"/>
    </location>
</feature>
<accession>A0A8W8NCN4</accession>
<keyword evidence="4" id="KW-1185">Reference proteome</keyword>
<dbReference type="PANTHER" id="PTHR14905:SF7">
    <property type="entry name" value="VON WILLEBRAND FACTOR A DOMAIN-CONTAINING PROTEIN 7"/>
    <property type="match status" value="1"/>
</dbReference>
<feature type="compositionally biased region" description="Polar residues" evidence="1">
    <location>
        <begin position="492"/>
        <end position="515"/>
    </location>
</feature>
<proteinExistence type="predicted"/>
<feature type="compositionally biased region" description="Low complexity" evidence="1">
    <location>
        <begin position="516"/>
        <end position="541"/>
    </location>
</feature>
<evidence type="ECO:0000313" key="4">
    <source>
        <dbReference type="Proteomes" id="UP000005408"/>
    </source>
</evidence>
<feature type="transmembrane region" description="Helical" evidence="2">
    <location>
        <begin position="548"/>
        <end position="569"/>
    </location>
</feature>
<sequence>MTKGGSSLDPEVTIVKLDFPGGFGGFSTLSVPADSTITKLIIKIDGISALPTSRIKDQNGNLLYAGANGQTNVTESDFGTVTLMEIVNPTPGLYFIEKNINTYWKVEVRAVSELDFSAQLMISDANSDTLTEIEGRPTVGENVTVIVTVSLPENVTSVSDLVLLNSKGTTLTNSKLQKYSGHKQGVYYCNVIIPPEDFQIAIDGEDGQATQFRRLHTKLISPVLIKLDIHPFPNPLYMGRNFIIQYTVTNLGAGLTEILTSIRDSQQFAVIPFNKTHQLAAGANITDMFVLHGGATPGITTSVTITAEPLTSGNSNFQYSIFSLTTEDPSNKTPDTTPPDCNITKVIGSCSGVTQCDCNMTVVTTKLEIFDIGEGIKTISYGGSGGNGVNFTHKPFIAGLELSQGTVIAKLVADCCRASEDITLTDWTSTSTCTVPVNPSWTPGPCTTTPPPTTTTGPTTDSSTSVTTDSSTSNAGTTSVRSTNGQTGGGSVTSTLSVTQTGSNAAASQSGGVNPTSSSSAVTTTVTSASSSSNSNGSENGLSTTWKIVIATSATAISVAALFTGGILLRKKFTSVSPN</sequence>
<keyword evidence="2" id="KW-1133">Transmembrane helix</keyword>
<dbReference type="Proteomes" id="UP000005408">
    <property type="component" value="Unassembled WGS sequence"/>
</dbReference>
<feature type="compositionally biased region" description="Low complexity" evidence="1">
    <location>
        <begin position="454"/>
        <end position="473"/>
    </location>
</feature>
<evidence type="ECO:0000256" key="2">
    <source>
        <dbReference type="SAM" id="Phobius"/>
    </source>
</evidence>
<dbReference type="EnsemblMetazoa" id="G5230.1">
    <property type="protein sequence ID" value="G5230.1:cds"/>
    <property type="gene ID" value="G5230"/>
</dbReference>
<keyword evidence="2" id="KW-0812">Transmembrane</keyword>
<dbReference type="PANTHER" id="PTHR14905">
    <property type="entry name" value="NG37"/>
    <property type="match status" value="1"/>
</dbReference>
<name>A0A8W8NCN4_MAGGI</name>
<evidence type="ECO:0000256" key="1">
    <source>
        <dbReference type="SAM" id="MobiDB-lite"/>
    </source>
</evidence>
<feature type="compositionally biased region" description="Low complexity" evidence="1">
    <location>
        <begin position="438"/>
        <end position="447"/>
    </location>
</feature>
<keyword evidence="2" id="KW-0472">Membrane</keyword>
<protein>
    <submittedName>
        <fullName evidence="3">Uncharacterized protein</fullName>
    </submittedName>
</protein>
<feature type="region of interest" description="Disordered" evidence="1">
    <location>
        <begin position="438"/>
        <end position="541"/>
    </location>
</feature>
<dbReference type="InterPro" id="IPR052577">
    <property type="entry name" value="VWA7"/>
</dbReference>